<dbReference type="GeneID" id="120896298"/>
<protein>
    <submittedName>
        <fullName evidence="2">Uncharacterized protein</fullName>
    </submittedName>
</protein>
<feature type="compositionally biased region" description="Basic and acidic residues" evidence="1">
    <location>
        <begin position="333"/>
        <end position="378"/>
    </location>
</feature>
<feature type="compositionally biased region" description="Basic and acidic residues" evidence="1">
    <location>
        <begin position="34"/>
        <end position="55"/>
    </location>
</feature>
<feature type="region of interest" description="Disordered" evidence="1">
    <location>
        <begin position="313"/>
        <end position="423"/>
    </location>
</feature>
<dbReference type="AlphaFoldDB" id="A0A182ID87"/>
<feature type="compositionally biased region" description="Basic and acidic residues" evidence="1">
    <location>
        <begin position="411"/>
        <end position="423"/>
    </location>
</feature>
<feature type="compositionally biased region" description="Polar residues" evidence="1">
    <location>
        <begin position="150"/>
        <end position="159"/>
    </location>
</feature>
<dbReference type="EMBL" id="APCN01005054">
    <property type="status" value="NOT_ANNOTATED_CDS"/>
    <property type="molecule type" value="Genomic_DNA"/>
</dbReference>
<feature type="compositionally biased region" description="Basic and acidic residues" evidence="1">
    <location>
        <begin position="187"/>
        <end position="199"/>
    </location>
</feature>
<sequence>MSDSDTTDSDCGVRYKTTTTRHKHSSTAPSSSRNHSERSSYREDHHSSSSRYSDRRRYRRSRSKSPDRSRRRRRSRSTDSSSRARSKNYDVQRSSKHDDSPRKEAVREKKGEMLDISVSSVSSQDEQSEQQHGTENNTSTECFGPALPPSTLTKTSNMEQEAPDATRNPDDLIGPALPPHLLNRQVNHTDEPAVTEPRRIGPTLPPGFNCPQASDNEHVSSESELSPFSEPEEEEEEDGEEMEDTIGPLPGTSGSRANVELEQRALELKIRQMEEAAAFANGSGSSTMPKAREDWMLELPDIRKISDMGLGARQFRTREKLEIGDRTVWTDTPADRERKKKASGSERSSKQVDAETERERERERSLIAKRDKEQEKMVKQHKKKHKRDKTLLEIHQTKIKKEKKASGDSSEPTRRPFDRNLDLHANRFDDAQKKAIMKKAQLLNSRFSSGSSKYL</sequence>
<evidence type="ECO:0000256" key="1">
    <source>
        <dbReference type="SAM" id="MobiDB-lite"/>
    </source>
</evidence>
<dbReference type="InterPro" id="IPR046331">
    <property type="entry name" value="GPAM1-like"/>
</dbReference>
<feature type="compositionally biased region" description="Basic residues" evidence="1">
    <location>
        <begin position="379"/>
        <end position="388"/>
    </location>
</feature>
<feature type="compositionally biased region" description="Basic and acidic residues" evidence="1">
    <location>
        <begin position="87"/>
        <end position="113"/>
    </location>
</feature>
<feature type="compositionally biased region" description="Acidic residues" evidence="1">
    <location>
        <begin position="230"/>
        <end position="244"/>
    </location>
</feature>
<accession>A0A182ID87</accession>
<feature type="compositionally biased region" description="Basic residues" evidence="1">
    <location>
        <begin position="56"/>
        <end position="75"/>
    </location>
</feature>
<feature type="region of interest" description="Disordered" evidence="1">
    <location>
        <begin position="1"/>
        <end position="260"/>
    </location>
</feature>
<dbReference type="EnsemblMetazoa" id="AARA011558-RA">
    <property type="protein sequence ID" value="AARA011558-PA"/>
    <property type="gene ID" value="AARA011558"/>
</dbReference>
<feature type="compositionally biased region" description="Basic and acidic residues" evidence="1">
    <location>
        <begin position="316"/>
        <end position="325"/>
    </location>
</feature>
<dbReference type="VEuPathDB" id="VectorBase:AARA011558"/>
<keyword evidence="3" id="KW-1185">Reference proteome</keyword>
<dbReference type="VEuPathDB" id="VectorBase:AARA21_003232"/>
<dbReference type="RefSeq" id="XP_040156236.1">
    <property type="nucleotide sequence ID" value="XM_040300302.1"/>
</dbReference>
<evidence type="ECO:0000313" key="3">
    <source>
        <dbReference type="Proteomes" id="UP000075840"/>
    </source>
</evidence>
<reference evidence="2" key="1">
    <citation type="submission" date="2022-08" db="UniProtKB">
        <authorList>
            <consortium name="EnsemblMetazoa"/>
        </authorList>
    </citation>
    <scope>IDENTIFICATION</scope>
    <source>
        <strain evidence="2">Dongola</strain>
    </source>
</reference>
<evidence type="ECO:0000313" key="2">
    <source>
        <dbReference type="EnsemblMetazoa" id="AARA011558-PA"/>
    </source>
</evidence>
<dbReference type="Pfam" id="PF12572">
    <property type="entry name" value="DUF3752"/>
    <property type="match status" value="1"/>
</dbReference>
<dbReference type="PANTHER" id="PTHR46370:SF1">
    <property type="entry name" value="GPALPP MOTIFS-CONTAINING PROTEIN 1"/>
    <property type="match status" value="1"/>
</dbReference>
<dbReference type="Proteomes" id="UP000075840">
    <property type="component" value="Unassembled WGS sequence"/>
</dbReference>
<dbReference type="InterPro" id="IPR022226">
    <property type="entry name" value="DUF3752"/>
</dbReference>
<organism evidence="2 3">
    <name type="scientific">Anopheles arabiensis</name>
    <name type="common">Mosquito</name>
    <dbReference type="NCBI Taxonomy" id="7173"/>
    <lineage>
        <taxon>Eukaryota</taxon>
        <taxon>Metazoa</taxon>
        <taxon>Ecdysozoa</taxon>
        <taxon>Arthropoda</taxon>
        <taxon>Hexapoda</taxon>
        <taxon>Insecta</taxon>
        <taxon>Pterygota</taxon>
        <taxon>Neoptera</taxon>
        <taxon>Endopterygota</taxon>
        <taxon>Diptera</taxon>
        <taxon>Nematocera</taxon>
        <taxon>Culicoidea</taxon>
        <taxon>Culicidae</taxon>
        <taxon>Anophelinae</taxon>
        <taxon>Anopheles</taxon>
    </lineage>
</organism>
<proteinExistence type="predicted"/>
<dbReference type="KEGG" id="aara:120896298"/>
<dbReference type="PANTHER" id="PTHR46370">
    <property type="entry name" value="GPALPP MOTIFS-CONTAINING PROTEIN 1"/>
    <property type="match status" value="1"/>
</dbReference>
<name>A0A182ID87_ANOAR</name>